<accession>A0ABS1D2F9</accession>
<keyword evidence="1" id="KW-1133">Transmembrane helix</keyword>
<feature type="transmembrane region" description="Helical" evidence="1">
    <location>
        <begin position="687"/>
        <end position="705"/>
    </location>
</feature>
<evidence type="ECO:0000313" key="2">
    <source>
        <dbReference type="EMBL" id="MBK1660974.1"/>
    </source>
</evidence>
<evidence type="ECO:0000313" key="3">
    <source>
        <dbReference type="Proteomes" id="UP000697995"/>
    </source>
</evidence>
<evidence type="ECO:0000256" key="1">
    <source>
        <dbReference type="SAM" id="Phobius"/>
    </source>
</evidence>
<evidence type="ECO:0008006" key="4">
    <source>
        <dbReference type="Google" id="ProtNLM"/>
    </source>
</evidence>
<name>A0ABS1D2F9_9PROT</name>
<gene>
    <name evidence="2" type="ORF">CKO45_22415</name>
</gene>
<dbReference type="EMBL" id="NRSG01000235">
    <property type="protein sequence ID" value="MBK1660974.1"/>
    <property type="molecule type" value="Genomic_DNA"/>
</dbReference>
<feature type="transmembrane region" description="Helical" evidence="1">
    <location>
        <begin position="802"/>
        <end position="824"/>
    </location>
</feature>
<sequence length="832" mass="87389">MRMPADAFALPADLTGPERALVTAAAAGEICGFDAAAPEAARRIRAAVIVALLRGHATWLTALGLRLRWAVIEGPLDLAGLGSEEAPAPPLVLWDSTGPGVGSGAGPSAGLDLELTGAVLAELDLRGTGLARIEARDLVLRRRLLLNGCRASAGATLTMDGARIGGDVFLDGARIAGEVRFLGAGIGGQFSARAGTRITCEHGVALACDAMEAKGGVFLNGASITGEVRFPGAKIGGQFNAGAETTITHEDGPALTCDGIQVEGGVFLKGACITGEVRFLSAEIGTQFSTGTATRITRAQGTALACDSMLIKGDVLLDGSTITGQVRFPGAEIGGAFSVGAGTKLIRENGEALYCDGMRVKGDVLLDGSAITGEVSFLSVAINGTLSARGGTRIVSPGGNALACYSATIRGDVSLRGATCDGRLDFREAEIGRLFDLRGATLVAGQGGACSLDAVGLKLGGDLRLDAAPGAAQPLSPATCTGAVLLDRARIEGALILTGATLRSTPGDAEDVALSLEQARIEARIEVSHLPAETRGVFDLRGARTGLLDDAGGTGWGEPCHPAQPEMRDGKLRGVRLRLEGFTYDRLPDFEDAAAGSADAKARSRRRLAFLMRQFPGETPQPHHFAPQPFDQLERVLRAAGYPQEADWFARQKNEFRRRCKVDPLAGRWWNGFVGFFFGHYYSVGRAFMTLGLMMVLGITLLGLANHTGAYAKKRNEIDLSPAALAELRLRPAPGIGPPPPDRERCWKPDAFAGHWSPALSRGLEVTVMALDLLLPLVDLKQDNRCEVDTDRDEHRLWSSALAVYSGLGLVILPMFLATVSGIVRRDSAARH</sequence>
<keyword evidence="3" id="KW-1185">Reference proteome</keyword>
<protein>
    <recommendedName>
        <fullName evidence="4">Membrane-associated oxidoreductase</fullName>
    </recommendedName>
</protein>
<organism evidence="2 3">
    <name type="scientific">Paracraurococcus ruber</name>
    <dbReference type="NCBI Taxonomy" id="77675"/>
    <lineage>
        <taxon>Bacteria</taxon>
        <taxon>Pseudomonadati</taxon>
        <taxon>Pseudomonadota</taxon>
        <taxon>Alphaproteobacteria</taxon>
        <taxon>Acetobacterales</taxon>
        <taxon>Roseomonadaceae</taxon>
        <taxon>Paracraurococcus</taxon>
    </lineage>
</organism>
<proteinExistence type="predicted"/>
<keyword evidence="1" id="KW-0812">Transmembrane</keyword>
<keyword evidence="1" id="KW-0472">Membrane</keyword>
<comment type="caution">
    <text evidence="2">The sequence shown here is derived from an EMBL/GenBank/DDBJ whole genome shotgun (WGS) entry which is preliminary data.</text>
</comment>
<dbReference type="Proteomes" id="UP000697995">
    <property type="component" value="Unassembled WGS sequence"/>
</dbReference>
<reference evidence="2 3" key="1">
    <citation type="journal article" date="2020" name="Microorganisms">
        <title>Osmotic Adaptation and Compatible Solute Biosynthesis of Phototrophic Bacteria as Revealed from Genome Analyses.</title>
        <authorList>
            <person name="Imhoff J.F."/>
            <person name="Rahn T."/>
            <person name="Kunzel S."/>
            <person name="Keller A."/>
            <person name="Neulinger S.C."/>
        </authorList>
    </citation>
    <scope>NUCLEOTIDE SEQUENCE [LARGE SCALE GENOMIC DNA]</scope>
    <source>
        <strain evidence="2 3">DSM 15382</strain>
    </source>
</reference>